<protein>
    <submittedName>
        <fullName evidence="1">Uncharacterized protein</fullName>
    </submittedName>
</protein>
<proteinExistence type="predicted"/>
<evidence type="ECO:0000313" key="2">
    <source>
        <dbReference type="Proteomes" id="UP000638897"/>
    </source>
</evidence>
<keyword evidence="2" id="KW-1185">Reference proteome</keyword>
<name>A0ABR7ZMR7_ANACY</name>
<evidence type="ECO:0000313" key="1">
    <source>
        <dbReference type="EMBL" id="MBD2173648.1"/>
    </source>
</evidence>
<sequence>MYLHFLNFASSFGTCWKKSEIKSDRPHHIPRGDRYFPKKGRQTLITNAWH</sequence>
<gene>
    <name evidence="1" type="ORF">H6F81_20785</name>
</gene>
<reference evidence="1 2" key="1">
    <citation type="journal article" date="2020" name="ISME J.">
        <title>Comparative genomics reveals insights into cyanobacterial evolution and habitat adaptation.</title>
        <authorList>
            <person name="Chen M.Y."/>
            <person name="Teng W.K."/>
            <person name="Zhao L."/>
            <person name="Hu C.X."/>
            <person name="Zhou Y.K."/>
            <person name="Han B.P."/>
            <person name="Song L.R."/>
            <person name="Shu W.S."/>
        </authorList>
    </citation>
    <scope>NUCLEOTIDE SEQUENCE [LARGE SCALE GENOMIC DNA]</scope>
    <source>
        <strain evidence="1 2">FACHB-318</strain>
    </source>
</reference>
<dbReference type="EMBL" id="JACJQC010000020">
    <property type="protein sequence ID" value="MBD2173648.1"/>
    <property type="molecule type" value="Genomic_DNA"/>
</dbReference>
<comment type="caution">
    <text evidence="1">The sequence shown here is derived from an EMBL/GenBank/DDBJ whole genome shotgun (WGS) entry which is preliminary data.</text>
</comment>
<dbReference type="RefSeq" id="WP_158303720.1">
    <property type="nucleotide sequence ID" value="NZ_JACJQC010000020.1"/>
</dbReference>
<accession>A0ABR7ZMR7</accession>
<dbReference type="Proteomes" id="UP000638897">
    <property type="component" value="Unassembled WGS sequence"/>
</dbReference>
<organism evidence="1 2">
    <name type="scientific">Anabaena cylindrica FACHB-318</name>
    <dbReference type="NCBI Taxonomy" id="2692880"/>
    <lineage>
        <taxon>Bacteria</taxon>
        <taxon>Bacillati</taxon>
        <taxon>Cyanobacteriota</taxon>
        <taxon>Cyanophyceae</taxon>
        <taxon>Nostocales</taxon>
        <taxon>Nostocaceae</taxon>
        <taxon>Anabaena</taxon>
    </lineage>
</organism>